<dbReference type="Gene3D" id="3.60.10.10">
    <property type="entry name" value="Endonuclease/exonuclease/phosphatase"/>
    <property type="match status" value="1"/>
</dbReference>
<proteinExistence type="predicted"/>
<feature type="signal peptide" evidence="1">
    <location>
        <begin position="1"/>
        <end position="21"/>
    </location>
</feature>
<dbReference type="Pfam" id="PF03372">
    <property type="entry name" value="Exo_endo_phos"/>
    <property type="match status" value="1"/>
</dbReference>
<evidence type="ECO:0000256" key="1">
    <source>
        <dbReference type="SAM" id="SignalP"/>
    </source>
</evidence>
<name>A0ABT3ACZ8_9ALTE</name>
<evidence type="ECO:0000259" key="2">
    <source>
        <dbReference type="Pfam" id="PF03372"/>
    </source>
</evidence>
<feature type="domain" description="Endonuclease/exonuclease/phosphatase" evidence="2">
    <location>
        <begin position="68"/>
        <end position="242"/>
    </location>
</feature>
<accession>A0ABT3ACZ8</accession>
<dbReference type="RefSeq" id="WP_263713795.1">
    <property type="nucleotide sequence ID" value="NZ_JAOWKX010000011.1"/>
</dbReference>
<organism evidence="3 4">
    <name type="scientific">Fluctibacter corallii</name>
    <dbReference type="NCBI Taxonomy" id="2984329"/>
    <lineage>
        <taxon>Bacteria</taxon>
        <taxon>Pseudomonadati</taxon>
        <taxon>Pseudomonadota</taxon>
        <taxon>Gammaproteobacteria</taxon>
        <taxon>Alteromonadales</taxon>
        <taxon>Alteromonadaceae</taxon>
        <taxon>Fluctibacter</taxon>
    </lineage>
</organism>
<dbReference type="SUPFAM" id="SSF56219">
    <property type="entry name" value="DNase I-like"/>
    <property type="match status" value="1"/>
</dbReference>
<dbReference type="EMBL" id="JAOWKX010000011">
    <property type="protein sequence ID" value="MCV2886513.1"/>
    <property type="molecule type" value="Genomic_DNA"/>
</dbReference>
<sequence>MKKVSLALFTLCATVSSPSYADVDPWVVAADIPGLITDLWPNGTRGSKGESFEHPSTSNNLSGEFNVVTYNIDGFPESIGGTSNAAFKKLIKILNNQPYDVVNMQELFIEDKHDHIRDHMDTAAFPYRSKHHRGTRTSFGSGLLRVSKLPFDKNDGFDREDFTDCHDIDCYTEKGFTFQRHWLNSEVSVDIYNMHNDAGRQNGDVRAKRAAMRQLANYINIHSANSMVIVAGDYNLGWHDETKPNSDEFLNIVTEFLASTGLSFSCQITHGGAYNSSLDGCKYHFQTPDRIAFKGSNHYNLTPTQLTLEEGIFVKDNGNEISDHLPLKAEFTWSRK</sequence>
<dbReference type="InterPro" id="IPR036691">
    <property type="entry name" value="Endo/exonu/phosph_ase_sf"/>
</dbReference>
<protein>
    <recommendedName>
        <fullName evidence="2">Endonuclease/exonuclease/phosphatase domain-containing protein</fullName>
    </recommendedName>
</protein>
<evidence type="ECO:0000313" key="4">
    <source>
        <dbReference type="Proteomes" id="UP001652504"/>
    </source>
</evidence>
<keyword evidence="4" id="KW-1185">Reference proteome</keyword>
<keyword evidence="1" id="KW-0732">Signal</keyword>
<dbReference type="InterPro" id="IPR005135">
    <property type="entry name" value="Endo/exonuclease/phosphatase"/>
</dbReference>
<gene>
    <name evidence="3" type="ORF">OE749_17590</name>
</gene>
<comment type="caution">
    <text evidence="3">The sequence shown here is derived from an EMBL/GenBank/DDBJ whole genome shotgun (WGS) entry which is preliminary data.</text>
</comment>
<feature type="chain" id="PRO_5045408744" description="Endonuclease/exonuclease/phosphatase domain-containing protein" evidence="1">
    <location>
        <begin position="22"/>
        <end position="336"/>
    </location>
</feature>
<dbReference type="InterPro" id="IPR038772">
    <property type="entry name" value="Sph/SMPD2-like"/>
</dbReference>
<reference evidence="3 4" key="1">
    <citation type="submission" date="2022-10" db="EMBL/GenBank/DDBJ databases">
        <title>Aestuariibacter sp. AA17 isolated from Montipora capitata coral fragment.</title>
        <authorList>
            <person name="Emsley S.A."/>
            <person name="Pfannmuller K.M."/>
            <person name="Loughran R.M."/>
            <person name="Shlafstein M."/>
            <person name="Papke E."/>
            <person name="Saw J.H."/>
            <person name="Ushijima B."/>
            <person name="Videau P."/>
        </authorList>
    </citation>
    <scope>NUCLEOTIDE SEQUENCE [LARGE SCALE GENOMIC DNA]</scope>
    <source>
        <strain evidence="3 4">AA17</strain>
    </source>
</reference>
<evidence type="ECO:0000313" key="3">
    <source>
        <dbReference type="EMBL" id="MCV2886513.1"/>
    </source>
</evidence>
<dbReference type="Proteomes" id="UP001652504">
    <property type="component" value="Unassembled WGS sequence"/>
</dbReference>
<dbReference type="PANTHER" id="PTHR16320">
    <property type="entry name" value="SPHINGOMYELINASE FAMILY MEMBER"/>
    <property type="match status" value="1"/>
</dbReference>
<dbReference type="PANTHER" id="PTHR16320:SF1">
    <property type="entry name" value="SPHINGOMYELINASE DDB_G0288017"/>
    <property type="match status" value="1"/>
</dbReference>